<proteinExistence type="predicted"/>
<evidence type="ECO:0000313" key="2">
    <source>
        <dbReference type="Proteomes" id="UP000245996"/>
    </source>
</evidence>
<name>A0ABD6XT10_ENTAG</name>
<dbReference type="AlphaFoldDB" id="A0ABD6XT10"/>
<dbReference type="EMBL" id="QGHE01000002">
    <property type="protein sequence ID" value="PWJ81959.1"/>
    <property type="molecule type" value="Genomic_DNA"/>
</dbReference>
<gene>
    <name evidence="1" type="ORF">C7430_102284</name>
</gene>
<dbReference type="RefSeq" id="WP_109651428.1">
    <property type="nucleotide sequence ID" value="NZ_CP134762.1"/>
</dbReference>
<evidence type="ECO:0008006" key="3">
    <source>
        <dbReference type="Google" id="ProtNLM"/>
    </source>
</evidence>
<comment type="caution">
    <text evidence="1">The sequence shown here is derived from an EMBL/GenBank/DDBJ whole genome shotgun (WGS) entry which is preliminary data.</text>
</comment>
<protein>
    <recommendedName>
        <fullName evidence="3">Type IV secretion protein Rhs</fullName>
    </recommendedName>
</protein>
<sequence>MSDNEGSQRLLTPGEIVLAKSIFGNSIVYPRVWIHHASYFPFKLQGRNTAMSPNGELYFRDWHCENFSIQSFHFQHLFIHEMSHVWQYQRGIWVRMRGLVSGFVSYEYSFEDNKNLLDYRLEQQAQIIADYFLLSKFGLNMWLARRGKDGEVSYVGSVDNKIYSKYQKVLEGFPF</sequence>
<accession>A0ABD6XT10</accession>
<evidence type="ECO:0000313" key="1">
    <source>
        <dbReference type="EMBL" id="PWJ81959.1"/>
    </source>
</evidence>
<reference evidence="1 2" key="1">
    <citation type="submission" date="2018-05" db="EMBL/GenBank/DDBJ databases">
        <title>Genomic Encyclopedia of Type Strains, Phase IV (KMG-V): Genome sequencing to study the core and pangenomes of soil and plant-associated prokaryotes.</title>
        <authorList>
            <person name="Whitman W."/>
        </authorList>
    </citation>
    <scope>NUCLEOTIDE SEQUENCE [LARGE SCALE GENOMIC DNA]</scope>
    <source>
        <strain evidence="1 2">PNG 92-11</strain>
    </source>
</reference>
<organism evidence="1 2">
    <name type="scientific">Enterobacter agglomerans</name>
    <name type="common">Erwinia herbicola</name>
    <name type="synonym">Pantoea agglomerans</name>
    <dbReference type="NCBI Taxonomy" id="549"/>
    <lineage>
        <taxon>Bacteria</taxon>
        <taxon>Pseudomonadati</taxon>
        <taxon>Pseudomonadota</taxon>
        <taxon>Gammaproteobacteria</taxon>
        <taxon>Enterobacterales</taxon>
        <taxon>Erwiniaceae</taxon>
        <taxon>Pantoea</taxon>
        <taxon>Pantoea agglomerans group</taxon>
    </lineage>
</organism>
<dbReference type="Proteomes" id="UP000245996">
    <property type="component" value="Unassembled WGS sequence"/>
</dbReference>